<dbReference type="STRING" id="575594.HMPREF0501_00382"/>
<dbReference type="InterPro" id="IPR001604">
    <property type="entry name" value="Endo_G_ENPP1-like_dom"/>
</dbReference>
<feature type="domain" description="DNA/RNA non-specific endonuclease/pyrophosphatase/phosphodiesterase" evidence="1">
    <location>
        <begin position="76"/>
        <end position="261"/>
    </location>
</feature>
<organism evidence="2 3">
    <name type="scientific">Limosilactobacillus coleohominis 101-4-CHN</name>
    <dbReference type="NCBI Taxonomy" id="575594"/>
    <lineage>
        <taxon>Bacteria</taxon>
        <taxon>Bacillati</taxon>
        <taxon>Bacillota</taxon>
        <taxon>Bacilli</taxon>
        <taxon>Lactobacillales</taxon>
        <taxon>Lactobacillaceae</taxon>
        <taxon>Limosilactobacillus</taxon>
    </lineage>
</organism>
<dbReference type="OrthoDB" id="9783680at2"/>
<dbReference type="GO" id="GO:0046872">
    <property type="term" value="F:metal ion binding"/>
    <property type="evidence" value="ECO:0007669"/>
    <property type="project" value="InterPro"/>
</dbReference>
<dbReference type="GO" id="GO:0003676">
    <property type="term" value="F:nucleic acid binding"/>
    <property type="evidence" value="ECO:0007669"/>
    <property type="project" value="InterPro"/>
</dbReference>
<proteinExistence type="predicted"/>
<dbReference type="RefSeq" id="WP_006916152.1">
    <property type="nucleotide sequence ID" value="NZ_GG698802.1"/>
</dbReference>
<dbReference type="InterPro" id="IPR044927">
    <property type="entry name" value="Endonuclea_NS_2"/>
</dbReference>
<dbReference type="Gene3D" id="3.40.570.10">
    <property type="entry name" value="Extracellular Endonuclease, subunit A"/>
    <property type="match status" value="1"/>
</dbReference>
<gene>
    <name evidence="2" type="ORF">HMPREF0501_00382</name>
</gene>
<accession>C7XUL6</accession>
<reference evidence="2 3" key="1">
    <citation type="submission" date="2009-06" db="EMBL/GenBank/DDBJ databases">
        <title>The Genome Sequence of Lactobacillus coleohominis strain 101-4-CHN.</title>
        <authorList>
            <consortium name="The Broad Institute Genome Sequencing Platform"/>
            <person name="Ward D."/>
            <person name="Young S.K."/>
            <person name="Zeng Q."/>
            <person name="Koehrsen M."/>
            <person name="Alvarado L."/>
            <person name="Berlin A."/>
            <person name="Borenstein D."/>
            <person name="Chen Z."/>
            <person name="Engels R."/>
            <person name="Freedman E."/>
            <person name="Gellesch M."/>
            <person name="Goldberg J."/>
            <person name="Griggs A."/>
            <person name="Gujja S."/>
            <person name="Heiman D."/>
            <person name="Hepburn T."/>
            <person name="Howarth C."/>
            <person name="Jen D."/>
            <person name="Larson L."/>
            <person name="Lewis B."/>
            <person name="Mehta T."/>
            <person name="Park D."/>
            <person name="Pearson M."/>
            <person name="Roberts A."/>
            <person name="Saif S."/>
            <person name="Shea T."/>
            <person name="Shenoy N."/>
            <person name="Sisk P."/>
            <person name="Stolte C."/>
            <person name="Sykes S."/>
            <person name="Walk T."/>
            <person name="White J."/>
            <person name="Yandava C."/>
            <person name="Liu Y."/>
            <person name="Xu Q."/>
            <person name="Lander E."/>
            <person name="Nusbaum C."/>
            <person name="Galagan J."/>
            <person name="Birren B."/>
        </authorList>
    </citation>
    <scope>NUCLEOTIDE SEQUENCE [LARGE SCALE GENOMIC DNA]</scope>
    <source>
        <strain evidence="2 3">101-4-CHN</strain>
    </source>
</reference>
<evidence type="ECO:0000313" key="2">
    <source>
        <dbReference type="EMBL" id="EEU30977.1"/>
    </source>
</evidence>
<dbReference type="eggNOG" id="COG2169">
    <property type="taxonomic scope" value="Bacteria"/>
</dbReference>
<keyword evidence="3" id="KW-1185">Reference proteome</keyword>
<dbReference type="Proteomes" id="UP000003987">
    <property type="component" value="Unassembled WGS sequence"/>
</dbReference>
<sequence>MNFWQKSSKYFLLLIVGALLGEGGTIAYQAHHALSQRSQFAQQDSRSASVVGGITDHQRQSLAALNYQPGQSVIAYVNHGRSTLNPRSWTSNRVDYQPLDDLGRTSRGNTAFLEQHNHADTSLRSDQNAQPAGWHDNYGGNLVYNRGHLIAYSLTAGINSDTGKYQPTMVGDQNNPQNLFTETDFVNQEVQTIYETKVRHAIEHGQRVIYQVTPIFRDRELVPRGINLQAISTNGQLNFNVYLFNVEPGIRINYQSGSYVPDLKMNVPVPLDAVEAADNQHQTNSQFKFIGNYQRPIANHPRQYVRKW</sequence>
<name>C7XUL6_9LACO</name>
<dbReference type="HOGENOM" id="CLU_054350_3_0_9"/>
<dbReference type="InterPro" id="IPR044929">
    <property type="entry name" value="DNA/RNA_non-sp_Endonuclease_sf"/>
</dbReference>
<protein>
    <recommendedName>
        <fullName evidence="1">DNA/RNA non-specific endonuclease/pyrophosphatase/phosphodiesterase domain-containing protein</fullName>
    </recommendedName>
</protein>
<evidence type="ECO:0000313" key="3">
    <source>
        <dbReference type="Proteomes" id="UP000003987"/>
    </source>
</evidence>
<dbReference type="GO" id="GO:0016787">
    <property type="term" value="F:hydrolase activity"/>
    <property type="evidence" value="ECO:0007669"/>
    <property type="project" value="InterPro"/>
</dbReference>
<dbReference type="Pfam" id="PF13930">
    <property type="entry name" value="Endonuclea_NS_2"/>
    <property type="match status" value="1"/>
</dbReference>
<dbReference type="AlphaFoldDB" id="C7XUL6"/>
<evidence type="ECO:0000259" key="1">
    <source>
        <dbReference type="SMART" id="SM00892"/>
    </source>
</evidence>
<dbReference type="EMBL" id="GG698802">
    <property type="protein sequence ID" value="EEU30977.1"/>
    <property type="molecule type" value="Genomic_DNA"/>
</dbReference>
<dbReference type="SMART" id="SM00892">
    <property type="entry name" value="Endonuclease_NS"/>
    <property type="match status" value="1"/>
</dbReference>